<accession>A0A1S7S656</accession>
<dbReference type="NCBIfam" id="TIGR01731">
    <property type="entry name" value="fil_hemag_20aa"/>
    <property type="match status" value="2"/>
</dbReference>
<protein>
    <submittedName>
        <fullName evidence="1">Uncharacterized protein</fullName>
    </submittedName>
</protein>
<dbReference type="Proteomes" id="UP000191897">
    <property type="component" value="Unassembled WGS sequence"/>
</dbReference>
<reference evidence="1 2" key="1">
    <citation type="submission" date="2016-01" db="EMBL/GenBank/DDBJ databases">
        <authorList>
            <person name="Oliw E.H."/>
        </authorList>
    </citation>
    <scope>NUCLEOTIDE SEQUENCE [LARGE SCALE GENOMIC DNA]</scope>
    <source>
        <strain evidence="1 2">Kerr 14</strain>
    </source>
</reference>
<evidence type="ECO:0000313" key="2">
    <source>
        <dbReference type="Proteomes" id="UP000191897"/>
    </source>
</evidence>
<dbReference type="AlphaFoldDB" id="A0A1S7S656"/>
<dbReference type="EMBL" id="FBWC01000031">
    <property type="protein sequence ID" value="CUX63312.1"/>
    <property type="molecule type" value="Genomic_DNA"/>
</dbReference>
<gene>
    <name evidence="1" type="ORF">AGR4C_Lc90077</name>
</gene>
<dbReference type="InterPro" id="IPR010069">
    <property type="entry name" value="CdiA_FHA1_rpt"/>
</dbReference>
<name>A0A1S7S656_AGRTU</name>
<organism evidence="1 2">
    <name type="scientific">Agrobacterium tumefaciens str. Kerr 14</name>
    <dbReference type="NCBI Taxonomy" id="1183424"/>
    <lineage>
        <taxon>Bacteria</taxon>
        <taxon>Pseudomonadati</taxon>
        <taxon>Pseudomonadota</taxon>
        <taxon>Alphaproteobacteria</taxon>
        <taxon>Hyphomicrobiales</taxon>
        <taxon>Rhizobiaceae</taxon>
        <taxon>Rhizobium/Agrobacterium group</taxon>
        <taxon>Agrobacterium</taxon>
        <taxon>Agrobacterium tumefaciens complex</taxon>
    </lineage>
</organism>
<evidence type="ECO:0000313" key="1">
    <source>
        <dbReference type="EMBL" id="CUX63312.1"/>
    </source>
</evidence>
<sequence>MDSSALHPFTLGIRAVQILPFRHPSGCGVPLRGGRGAGLIATEDLLIDIDGKLNNSGAIVASGLALISASSILNQRLIDLDERDRALAGGRGDGGLISAGTLFMATDGDLLNRGGTLASAGDIDLRIGG</sequence>
<proteinExistence type="predicted"/>